<dbReference type="PROSITE" id="PS50003">
    <property type="entry name" value="PH_DOMAIN"/>
    <property type="match status" value="1"/>
</dbReference>
<dbReference type="AlphaFoldDB" id="A0A8H3ILE8"/>
<dbReference type="SMART" id="SM00233">
    <property type="entry name" value="PH"/>
    <property type="match status" value="1"/>
</dbReference>
<dbReference type="InterPro" id="IPR009038">
    <property type="entry name" value="GOLD_dom"/>
</dbReference>
<dbReference type="Pfam" id="PF01237">
    <property type="entry name" value="Oxysterol_BP"/>
    <property type="match status" value="1"/>
</dbReference>
<feature type="compositionally biased region" description="Acidic residues" evidence="5">
    <location>
        <begin position="533"/>
        <end position="542"/>
    </location>
</feature>
<feature type="region of interest" description="Disordered" evidence="5">
    <location>
        <begin position="184"/>
        <end position="204"/>
    </location>
</feature>
<sequence length="977" mass="108122">MAGMEQLEIHSKSYLVRWVDVKAEQTISWSIQPQKKSIDFGIFKHPGSGLVPAPKATSASYEISQNVKSASVETEHARPSDGEASSQAVEKLKSIGMKLVYWHGNCEANTVTTGKHNVSKAEGGMYALIFDNTFAKSFSKTVTFVLLIYPTNNPPLSSSQSHINPAKSRPALKLNQSSSDLIPAAAPTSSLPSSTQPTGRSLSSVFTSGNQSTYSLADSNVFSGILQKRRRKRAQGYARRYFTLDFTSGTLSYYHDRNASTIRGSVPLSLAAIGTDVTRREISIDSGAEIWHLKALNQKDFDTWRNALDVASQTLLSATGTPHADKLLTRVQSMLISNTEESQDWNKVEALVSKISTSRDLTRTIARDTDPKYLPSASTSMTELSHDAFSSDLNSPDTGTPITDSSASQEKRIFWKRKTSGQKVLQTKRSISNTRASPSRPPVAEAPGQSSKYGPIRIPDESLHGRCLQLMQDLDEVVRSFSTLIADNKLRRLSTIEPTTSDARLSLDSNRDEEFFDAEAGESNLFLINRETDDEGSTEVEDSSLAQDGDSASSDLDETISVTHSRTASDTSPAFPSKSKGLNMSKYASVQHRTQIAPPTVPPPSLIGFLRKNVGKDLSTISMPVTANEPLSLLQRVSEQMEYAELLNKAAETHSDSERLIFVTAFALSQLSGARIKERILRKPFNPMLGETFELIREDKQYRLVAEKVTHRPVRLAYQADAEKWSISQSPASTQKFWGKSAELITEGRVRVSLHELEERYSWTPATCFLRNILAGEKYVEPAGTMTIQNETNGSYAVATFKAKGMFSGRSEEVSVVLYNAHGQEMDLGLSGKWTESLVPSKDGAPTGKAVWTAGTLVTDATRCYGFTAFAASLNEITSRDKDCLAPTDSRLRPDQRALENGDYDTAEDVKAKLEEAQRQRRKAMEEQGQEWQPAWFTKVQSPDGEEVWKLKSGRDSYWDTRARRSWKRDRGSIFEF</sequence>
<dbReference type="GO" id="GO:0034727">
    <property type="term" value="P:piecemeal microautophagy of the nucleus"/>
    <property type="evidence" value="ECO:0007669"/>
    <property type="project" value="TreeGrafter"/>
</dbReference>
<accession>A0A8H3ILE8</accession>
<gene>
    <name evidence="8" type="ORF">GOMPHAMPRED_001413</name>
</gene>
<evidence type="ECO:0000313" key="9">
    <source>
        <dbReference type="Proteomes" id="UP000664169"/>
    </source>
</evidence>
<feature type="region of interest" description="Disordered" evidence="5">
    <location>
        <begin position="384"/>
        <end position="455"/>
    </location>
</feature>
<dbReference type="GO" id="GO:0006887">
    <property type="term" value="P:exocytosis"/>
    <property type="evidence" value="ECO:0007669"/>
    <property type="project" value="TreeGrafter"/>
</dbReference>
<dbReference type="Gene3D" id="2.40.160.120">
    <property type="match status" value="1"/>
</dbReference>
<dbReference type="EMBL" id="CAJPDQ010000012">
    <property type="protein sequence ID" value="CAF9917919.1"/>
    <property type="molecule type" value="Genomic_DNA"/>
</dbReference>
<dbReference type="SUPFAM" id="SSF144000">
    <property type="entry name" value="Oxysterol-binding protein-like"/>
    <property type="match status" value="1"/>
</dbReference>
<dbReference type="InterPro" id="IPR011993">
    <property type="entry name" value="PH-like_dom_sf"/>
</dbReference>
<comment type="similarity">
    <text evidence="1">Belongs to the OSBP family.</text>
</comment>
<dbReference type="GO" id="GO:0005829">
    <property type="term" value="C:cytosol"/>
    <property type="evidence" value="ECO:0007669"/>
    <property type="project" value="TreeGrafter"/>
</dbReference>
<dbReference type="PANTHER" id="PTHR10972">
    <property type="entry name" value="OXYSTEROL-BINDING PROTEIN-RELATED"/>
    <property type="match status" value="1"/>
</dbReference>
<dbReference type="OrthoDB" id="1854502at2759"/>
<dbReference type="FunFam" id="2.30.29.30:FF:000369">
    <property type="entry name" value="Oxysterol binding protein"/>
    <property type="match status" value="1"/>
</dbReference>
<evidence type="ECO:0000256" key="4">
    <source>
        <dbReference type="ARBA" id="ARBA00023121"/>
    </source>
</evidence>
<dbReference type="GO" id="GO:0035621">
    <property type="term" value="P:ER to Golgi ceramide transport"/>
    <property type="evidence" value="ECO:0007669"/>
    <property type="project" value="TreeGrafter"/>
</dbReference>
<dbReference type="InterPro" id="IPR001849">
    <property type="entry name" value="PH_domain"/>
</dbReference>
<evidence type="ECO:0000313" key="8">
    <source>
        <dbReference type="EMBL" id="CAF9917919.1"/>
    </source>
</evidence>
<keyword evidence="3" id="KW-0445">Lipid transport</keyword>
<dbReference type="CDD" id="cd13289">
    <property type="entry name" value="PH_Osh3p_yeast"/>
    <property type="match status" value="1"/>
</dbReference>
<dbReference type="FunFam" id="2.40.160.120:FF:000001">
    <property type="entry name" value="Oxysterol-binding protein"/>
    <property type="match status" value="1"/>
</dbReference>
<dbReference type="GO" id="GO:0120009">
    <property type="term" value="P:intermembrane lipid transfer"/>
    <property type="evidence" value="ECO:0007669"/>
    <property type="project" value="UniProtKB-ARBA"/>
</dbReference>
<evidence type="ECO:0000259" key="6">
    <source>
        <dbReference type="PROSITE" id="PS50003"/>
    </source>
</evidence>
<comment type="caution">
    <text evidence="8">The sequence shown here is derived from an EMBL/GenBank/DDBJ whole genome shotgun (WGS) entry which is preliminary data.</text>
</comment>
<evidence type="ECO:0008006" key="10">
    <source>
        <dbReference type="Google" id="ProtNLM"/>
    </source>
</evidence>
<dbReference type="SUPFAM" id="SSF50729">
    <property type="entry name" value="PH domain-like"/>
    <property type="match status" value="1"/>
</dbReference>
<dbReference type="GO" id="GO:0005886">
    <property type="term" value="C:plasma membrane"/>
    <property type="evidence" value="ECO:0007669"/>
    <property type="project" value="TreeGrafter"/>
</dbReference>
<name>A0A8H3ILE8_9LECA</name>
<proteinExistence type="inferred from homology"/>
<reference evidence="8" key="1">
    <citation type="submission" date="2021-03" db="EMBL/GenBank/DDBJ databases">
        <authorList>
            <person name="Tagirdzhanova G."/>
        </authorList>
    </citation>
    <scope>NUCLEOTIDE SEQUENCE</scope>
</reference>
<dbReference type="PANTHER" id="PTHR10972:SF203">
    <property type="entry name" value="OXYSTEROL-BINDING PROTEIN HOMOLOG 3"/>
    <property type="match status" value="1"/>
</dbReference>
<dbReference type="Gene3D" id="2.60.120.680">
    <property type="entry name" value="GOLD domain"/>
    <property type="match status" value="1"/>
</dbReference>
<evidence type="ECO:0000259" key="7">
    <source>
        <dbReference type="PROSITE" id="PS50866"/>
    </source>
</evidence>
<dbReference type="SUPFAM" id="SSF101576">
    <property type="entry name" value="Supernatant protein factor (SPF), C-terminal domain"/>
    <property type="match status" value="1"/>
</dbReference>
<evidence type="ECO:0000256" key="1">
    <source>
        <dbReference type="ARBA" id="ARBA00008842"/>
    </source>
</evidence>
<dbReference type="GO" id="GO:0032541">
    <property type="term" value="C:cortical endoplasmic reticulum"/>
    <property type="evidence" value="ECO:0007669"/>
    <property type="project" value="TreeGrafter"/>
</dbReference>
<feature type="compositionally biased region" description="Polar residues" evidence="5">
    <location>
        <begin position="421"/>
        <end position="437"/>
    </location>
</feature>
<dbReference type="InterPro" id="IPR037239">
    <property type="entry name" value="OSBP_sf"/>
</dbReference>
<evidence type="ECO:0000256" key="3">
    <source>
        <dbReference type="ARBA" id="ARBA00023055"/>
    </source>
</evidence>
<dbReference type="Gene3D" id="2.30.29.30">
    <property type="entry name" value="Pleckstrin-homology domain (PH domain)/Phosphotyrosine-binding domain (PTB)"/>
    <property type="match status" value="1"/>
</dbReference>
<organism evidence="8 9">
    <name type="scientific">Gomphillus americanus</name>
    <dbReference type="NCBI Taxonomy" id="1940652"/>
    <lineage>
        <taxon>Eukaryota</taxon>
        <taxon>Fungi</taxon>
        <taxon>Dikarya</taxon>
        <taxon>Ascomycota</taxon>
        <taxon>Pezizomycotina</taxon>
        <taxon>Lecanoromycetes</taxon>
        <taxon>OSLEUM clade</taxon>
        <taxon>Ostropomycetidae</taxon>
        <taxon>Ostropales</taxon>
        <taxon>Graphidaceae</taxon>
        <taxon>Gomphilloideae</taxon>
        <taxon>Gomphillus</taxon>
    </lineage>
</organism>
<dbReference type="Pfam" id="PF15409">
    <property type="entry name" value="PH_8"/>
    <property type="match status" value="1"/>
</dbReference>
<dbReference type="GO" id="GO:0006897">
    <property type="term" value="P:endocytosis"/>
    <property type="evidence" value="ECO:0007669"/>
    <property type="project" value="TreeGrafter"/>
</dbReference>
<dbReference type="Proteomes" id="UP000664169">
    <property type="component" value="Unassembled WGS sequence"/>
</dbReference>
<dbReference type="InterPro" id="IPR000648">
    <property type="entry name" value="Oxysterol-bd"/>
</dbReference>
<keyword evidence="4" id="KW-0446">Lipid-binding</keyword>
<feature type="domain" description="GOLD" evidence="7">
    <location>
        <begin position="1"/>
        <end position="148"/>
    </location>
</feature>
<keyword evidence="9" id="KW-1185">Reference proteome</keyword>
<feature type="domain" description="PH" evidence="6">
    <location>
        <begin position="219"/>
        <end position="313"/>
    </location>
</feature>
<dbReference type="Gene3D" id="3.30.70.3490">
    <property type="match status" value="1"/>
</dbReference>
<dbReference type="InterPro" id="IPR041680">
    <property type="entry name" value="PH_8"/>
</dbReference>
<dbReference type="InterPro" id="IPR036598">
    <property type="entry name" value="GOLD_dom_sf"/>
</dbReference>
<feature type="region of interest" description="Disordered" evidence="5">
    <location>
        <begin position="533"/>
        <end position="581"/>
    </location>
</feature>
<evidence type="ECO:0000256" key="2">
    <source>
        <dbReference type="ARBA" id="ARBA00022448"/>
    </source>
</evidence>
<feature type="compositionally biased region" description="Polar residues" evidence="5">
    <location>
        <begin position="391"/>
        <end position="408"/>
    </location>
</feature>
<dbReference type="GO" id="GO:0097038">
    <property type="term" value="C:perinuclear endoplasmic reticulum"/>
    <property type="evidence" value="ECO:0007669"/>
    <property type="project" value="TreeGrafter"/>
</dbReference>
<dbReference type="GO" id="GO:0030011">
    <property type="term" value="P:maintenance of cell polarity"/>
    <property type="evidence" value="ECO:0007669"/>
    <property type="project" value="TreeGrafter"/>
</dbReference>
<protein>
    <recommendedName>
        <fullName evidence="10">PH domain-containing protein</fullName>
    </recommendedName>
</protein>
<evidence type="ECO:0000256" key="5">
    <source>
        <dbReference type="SAM" id="MobiDB-lite"/>
    </source>
</evidence>
<dbReference type="GO" id="GO:0032934">
    <property type="term" value="F:sterol binding"/>
    <property type="evidence" value="ECO:0007669"/>
    <property type="project" value="TreeGrafter"/>
</dbReference>
<feature type="compositionally biased region" description="Polar residues" evidence="5">
    <location>
        <begin position="544"/>
        <end position="581"/>
    </location>
</feature>
<feature type="compositionally biased region" description="Low complexity" evidence="5">
    <location>
        <begin position="184"/>
        <end position="198"/>
    </location>
</feature>
<dbReference type="PROSITE" id="PS50866">
    <property type="entry name" value="GOLD"/>
    <property type="match status" value="1"/>
</dbReference>
<keyword evidence="2" id="KW-0813">Transport</keyword>